<feature type="domain" description="APCDD1" evidence="8">
    <location>
        <begin position="260"/>
        <end position="443"/>
    </location>
</feature>
<comment type="caution">
    <text evidence="9">The sequence shown here is derived from an EMBL/GenBank/DDBJ whole genome shotgun (WGS) entry which is preliminary data.</text>
</comment>
<name>A0AA88P2T6_9TELE</name>
<dbReference type="Proteomes" id="UP001187343">
    <property type="component" value="Unassembled WGS sequence"/>
</dbReference>
<proteinExistence type="predicted"/>
<gene>
    <name evidence="9" type="ORF">Q8A67_024917</name>
</gene>
<dbReference type="GO" id="GO:0017147">
    <property type="term" value="F:Wnt-protein binding"/>
    <property type="evidence" value="ECO:0007669"/>
    <property type="project" value="InterPro"/>
</dbReference>
<feature type="signal peptide" evidence="7">
    <location>
        <begin position="1"/>
        <end position="23"/>
    </location>
</feature>
<dbReference type="SMART" id="SM01352">
    <property type="entry name" value="APCDDC"/>
    <property type="match status" value="2"/>
</dbReference>
<organism evidence="9 10">
    <name type="scientific">Cirrhinus molitorella</name>
    <name type="common">mud carp</name>
    <dbReference type="NCBI Taxonomy" id="172907"/>
    <lineage>
        <taxon>Eukaryota</taxon>
        <taxon>Metazoa</taxon>
        <taxon>Chordata</taxon>
        <taxon>Craniata</taxon>
        <taxon>Vertebrata</taxon>
        <taxon>Euteleostomi</taxon>
        <taxon>Actinopterygii</taxon>
        <taxon>Neopterygii</taxon>
        <taxon>Teleostei</taxon>
        <taxon>Ostariophysi</taxon>
        <taxon>Cypriniformes</taxon>
        <taxon>Cyprinidae</taxon>
        <taxon>Labeoninae</taxon>
        <taxon>Labeonini</taxon>
        <taxon>Cirrhinus</taxon>
    </lineage>
</organism>
<feature type="chain" id="PRO_5041666411" description="APCDD1 domain-containing protein" evidence="7">
    <location>
        <begin position="24"/>
        <end position="481"/>
    </location>
</feature>
<dbReference type="EMBL" id="JAUYZG010000024">
    <property type="protein sequence ID" value="KAK2870525.1"/>
    <property type="molecule type" value="Genomic_DNA"/>
</dbReference>
<keyword evidence="2" id="KW-0812">Transmembrane</keyword>
<protein>
    <recommendedName>
        <fullName evidence="8">APCDD1 domain-containing protein</fullName>
    </recommendedName>
</protein>
<keyword evidence="3 7" id="KW-0732">Signal</keyword>
<dbReference type="Pfam" id="PF14921">
    <property type="entry name" value="APCDDC"/>
    <property type="match status" value="2"/>
</dbReference>
<evidence type="ECO:0000256" key="1">
    <source>
        <dbReference type="ARBA" id="ARBA00004167"/>
    </source>
</evidence>
<evidence type="ECO:0000259" key="8">
    <source>
        <dbReference type="SMART" id="SM01352"/>
    </source>
</evidence>
<dbReference type="GO" id="GO:0030178">
    <property type="term" value="P:negative regulation of Wnt signaling pathway"/>
    <property type="evidence" value="ECO:0007669"/>
    <property type="project" value="InterPro"/>
</dbReference>
<keyword evidence="4" id="KW-0472">Membrane</keyword>
<feature type="region of interest" description="Disordered" evidence="6">
    <location>
        <begin position="408"/>
        <end position="447"/>
    </location>
</feature>
<dbReference type="InterPro" id="IPR029405">
    <property type="entry name" value="APCDD1_dom"/>
</dbReference>
<keyword evidence="5" id="KW-0325">Glycoprotein</keyword>
<dbReference type="GO" id="GO:0005886">
    <property type="term" value="C:plasma membrane"/>
    <property type="evidence" value="ECO:0007669"/>
    <property type="project" value="InterPro"/>
</dbReference>
<feature type="domain" description="APCDD1" evidence="8">
    <location>
        <begin position="33"/>
        <end position="259"/>
    </location>
</feature>
<sequence length="481" mass="53707">MLSVYSLVVLISSVSVCVLRVRADPVLLDQSFGCHSRLKQLHGQQVTVLMPPNITGHWVSNSCEVRPGPEFLTRSYRFNPDHTFAALQFYYEDRDCSVPSYSLLIRGSVRPLQASWLVRGGTVCEYHLSRVQLLCHGPAAATLLRTLLPPDCDPRRPPQPGLAYELWDERWAAGRDCTRGLRFSMQELRLMRMERRHHHGDAERRAEEELFLGDVHTERAQRRLHQPSGYQTPLRSAKRCGICKIVSSADLHHPPVLPVQPERPVRLHGNWVSTRCEVRPGVLFLTRHLTFDEDSRTWAGRYEHFSDPVCRHPTFSISASGNYSRGNTSTAVSGAVEFTFTVTHMAVTPMDVATTSLLNVFRGRDCGVEGSWKLGVQQDVTFTSGCAALGVRLPHTEYELFSAGQDPSGRGLLYNGQRPTDGSSPDRPDRRATSFQPPLIRCGGGQKGERRIGDQLFRLSAGCGSNAPDAIVTLILLLTLM</sequence>
<evidence type="ECO:0000256" key="2">
    <source>
        <dbReference type="ARBA" id="ARBA00022692"/>
    </source>
</evidence>
<dbReference type="PANTHER" id="PTHR31021">
    <property type="entry name" value="ADENOMATOSIS POLYPOSIS COLI DOWN-REGULATED 1"/>
    <property type="match status" value="1"/>
</dbReference>
<evidence type="ECO:0000256" key="7">
    <source>
        <dbReference type="SAM" id="SignalP"/>
    </source>
</evidence>
<evidence type="ECO:0000256" key="6">
    <source>
        <dbReference type="SAM" id="MobiDB-lite"/>
    </source>
</evidence>
<evidence type="ECO:0000256" key="5">
    <source>
        <dbReference type="ARBA" id="ARBA00023180"/>
    </source>
</evidence>
<evidence type="ECO:0000313" key="10">
    <source>
        <dbReference type="Proteomes" id="UP001187343"/>
    </source>
</evidence>
<comment type="subcellular location">
    <subcellularLocation>
        <location evidence="1">Membrane</location>
        <topology evidence="1">Single-pass membrane protein</topology>
    </subcellularLocation>
</comment>
<evidence type="ECO:0000313" key="9">
    <source>
        <dbReference type="EMBL" id="KAK2870525.1"/>
    </source>
</evidence>
<reference evidence="9" key="1">
    <citation type="submission" date="2023-08" db="EMBL/GenBank/DDBJ databases">
        <title>Chromosome-level Genome Assembly of mud carp (Cirrhinus molitorella).</title>
        <authorList>
            <person name="Liu H."/>
        </authorList>
    </citation>
    <scope>NUCLEOTIDE SEQUENCE</scope>
    <source>
        <strain evidence="9">Prfri</strain>
        <tissue evidence="9">Muscle</tissue>
    </source>
</reference>
<evidence type="ECO:0000256" key="3">
    <source>
        <dbReference type="ARBA" id="ARBA00022729"/>
    </source>
</evidence>
<dbReference type="AlphaFoldDB" id="A0AA88P2T6"/>
<dbReference type="InterPro" id="IPR042425">
    <property type="entry name" value="APCDD1"/>
</dbReference>
<keyword evidence="10" id="KW-1185">Reference proteome</keyword>
<accession>A0AA88P2T6</accession>
<evidence type="ECO:0000256" key="4">
    <source>
        <dbReference type="ARBA" id="ARBA00023136"/>
    </source>
</evidence>
<dbReference type="PANTHER" id="PTHR31021:SF1">
    <property type="entry name" value="CHROMOSOME UNDETERMINED SCAFFOLD_56, WHOLE GENOME SHOTGUN SEQUENCE"/>
    <property type="match status" value="1"/>
</dbReference>